<dbReference type="GO" id="GO:0031177">
    <property type="term" value="F:phosphopantetheine binding"/>
    <property type="evidence" value="ECO:0007669"/>
    <property type="project" value="InterPro"/>
</dbReference>
<evidence type="ECO:0000259" key="8">
    <source>
        <dbReference type="PROSITE" id="PS50075"/>
    </source>
</evidence>
<dbReference type="Pfam" id="PF23024">
    <property type="entry name" value="AMP-dom_DIP2-like"/>
    <property type="match status" value="1"/>
</dbReference>
<dbReference type="SUPFAM" id="SSF56801">
    <property type="entry name" value="Acetyl-CoA synthetase-like"/>
    <property type="match status" value="2"/>
</dbReference>
<dbReference type="RefSeq" id="WP_127052558.1">
    <property type="nucleotide sequence ID" value="NZ_RSCM01000002.1"/>
</dbReference>
<evidence type="ECO:0000256" key="2">
    <source>
        <dbReference type="ARBA" id="ARBA00006432"/>
    </source>
</evidence>
<accession>A0A3S1AE15</accession>
<dbReference type="FunFam" id="3.40.50.12780:FF:000012">
    <property type="entry name" value="Non-ribosomal peptide synthetase"/>
    <property type="match status" value="1"/>
</dbReference>
<comment type="cofactor">
    <cofactor evidence="1">
        <name>pantetheine 4'-phosphate</name>
        <dbReference type="ChEBI" id="CHEBI:47942"/>
    </cofactor>
</comment>
<dbReference type="FunFam" id="2.30.38.10:FF:000001">
    <property type="entry name" value="Non-ribosomal peptide synthetase PvdI"/>
    <property type="match status" value="1"/>
</dbReference>
<name>A0A3S1AE15_ANAVA</name>
<dbReference type="CDD" id="cd05931">
    <property type="entry name" value="FAAL"/>
    <property type="match status" value="1"/>
</dbReference>
<dbReference type="Gene3D" id="1.10.1200.10">
    <property type="entry name" value="ACP-like"/>
    <property type="match status" value="2"/>
</dbReference>
<dbReference type="FunFam" id="3.40.50.980:FF:000001">
    <property type="entry name" value="Non-ribosomal peptide synthetase"/>
    <property type="match status" value="1"/>
</dbReference>
<keyword evidence="6" id="KW-0276">Fatty acid metabolism</keyword>
<dbReference type="Gene3D" id="3.30.300.30">
    <property type="match status" value="2"/>
</dbReference>
<dbReference type="FunFam" id="3.40.50.12780:FF:000013">
    <property type="entry name" value="Long-chain-fatty-acid--AMP ligase FadD32"/>
    <property type="match status" value="1"/>
</dbReference>
<evidence type="ECO:0000256" key="6">
    <source>
        <dbReference type="ARBA" id="ARBA00022832"/>
    </source>
</evidence>
<dbReference type="Gene3D" id="3.40.50.12780">
    <property type="entry name" value="N-terminal domain of ligase-like"/>
    <property type="match status" value="1"/>
</dbReference>
<dbReference type="SUPFAM" id="SSF52777">
    <property type="entry name" value="CoA-dependent acyltransferases"/>
    <property type="match status" value="2"/>
</dbReference>
<evidence type="ECO:0000256" key="4">
    <source>
        <dbReference type="ARBA" id="ARBA00022553"/>
    </source>
</evidence>
<dbReference type="Proteomes" id="UP000276103">
    <property type="component" value="Unassembled WGS sequence"/>
</dbReference>
<dbReference type="Pfam" id="PF00501">
    <property type="entry name" value="AMP-binding"/>
    <property type="match status" value="2"/>
</dbReference>
<comment type="caution">
    <text evidence="9">The sequence shown here is derived from an EMBL/GenBank/DDBJ whole genome shotgun (WGS) entry which is preliminary data.</text>
</comment>
<evidence type="ECO:0000256" key="1">
    <source>
        <dbReference type="ARBA" id="ARBA00001957"/>
    </source>
</evidence>
<sequence length="1770" mass="199163">MTQSVNDFSTVVELLRYKCLEQLNTEAFTFLPDGEAQATSWTYGELERQSRAIACQLQALNLTGQRALLLYPPGLDYLAAFFGCLYAGVVAVPAYPPRNHRNTPRILAILKDAQAAVILTTSGIASQVQNLLKDEFDTDNIHWLTTDNLEPGIEADWQEPVINTDTLAFLQYTSGSTGTPKGVMLTHGNLLHNAEVTRQYMEHTPSSKFVTWLPAYHDMGLIGGILQPLYGGFACIMMPPASFLQRPYRWLKTISDYRGTTSGAPNFAYQLCIDKITPEQRQTLDLSSWDVVFNGAEPIRQETLERFAQTFAECGFRPEAFYPCYGMAEATLMVSGSVKSALVRNKSLQKTALECNHVIDYPANAENSIQIVSCGRVVPQQQIVIANPDTLTRCAADEVGEIWVSGPSIGHGYWNRPEETAQTFGAYLQDTGSGPFLRTGDLGFLHDGELFVTGRAKDLIIIRGRNLYPQDIELTAERSHKMLRAGSVAAFAVEVETEEQLVVVQELEFRAKPNIEEVTTAIRKAITEEHEVQVYAVVLIKAGTISKTSSGKIQRRATKARFLEGTLEVVGSSILEINQTTEPETVLTRSDLLKTAPEQRQLLLNSHLQKLVSRVLRVKPEQIDFQQPLSILGLDSLKVFELKNRIELDFEVAISVVKFFDGAGIAELTKQILDQVDSNRTHVYLPISKVEKNTHQHPLTFTQQQLWFINQLQPGTATYNIPIAVYIPGKLNFSALVNSLNAVIQRYEILRTSFELANGEPVQKVVDVVNFTLPEIDLQHLDQQQQETEIKRLSLEIAQTAFDLGTAPLLTAKLLKLHPEKSILLLTLHHLVGDGLSINILVKELSTIYHAFCAGEPSPLSELPLQYSDFVYWQRQYLQREVLEQHLAYWQHQLSGDLPVLQLPTDKPRPPIQTFKGAQQKFVLSKALTEEIKQFSKGEDATLFMTLLAAFQTLLYRYTGQEDILVGSPIANRNRAEIEQLIGCFVNTLVLRSNLAGNPSFKELLARVRKVAIEAYTHPDLPFEKLVEALQPNRDLSYNPLFQVMFVLQNQATDNIWKTEELETETAKFDVLLSMIESEAGLTGTLEYNTDLFNGDTITRMVGHFQTLLEGIVSNSHQHISELPILTPAERQTLLFEWNNTQIEYPQFACIHHLFEAHVDKTPDAIAVVFENQQLTYQELNKKSNQLAHYLQNLGVKPDTLVGICMERSLEMVIGILAIMKAGGAYLPIDPSYPQERLAFMLTDAQLSLLLVQPYLVEQLPPHQAKVINVGKNWGEFANYSQVNPESNIQLQNSAYVIYTSGSTGKPKGAINTHQGLCNRLLWMQDTYKLTSSDKVLQKTPFSFDVSVWEFFWPLFTGAALVVAKPGGHQDASYLVQLINQEQITTLHFVPSMLPVFLEAPGLENCQSLKRVICSGEALPVELQTRFFECLKFTGLNNVELHNLYGPTEAAIDVTSWKCQPDYKENIVPIGRPIANTQIYILDSQLQPVPIGIAGELYIGGVGLARGYWQRAELTNEKFITSPFDAEKRLYKTGDLARYRADGTIEFLGRIDYQVKLRGFRIELGEIEAVLGQYPKVRETVVIAREDIPNNHRLVAYVIPHADNKFSGHELRDYLKDKLPDYMIPSAFVELNTFPLTPNGKINRQALPVPDVKRPDLKESYEAPNSEVEKAIAKIWLEILQVAKVGVNDNFFDLGGNSLLMVQVNHKLRELLHCDISIVEMFQNPTIKSLAKYINLKSKEVSSFESLNNRIQKQRESVNRQKILMKRSRN</sequence>
<dbReference type="InterPro" id="IPR020845">
    <property type="entry name" value="AMP-binding_CS"/>
</dbReference>
<keyword evidence="3" id="KW-0596">Phosphopantetheine</keyword>
<dbReference type="SMART" id="SM00823">
    <property type="entry name" value="PKS_PP"/>
    <property type="match status" value="2"/>
</dbReference>
<dbReference type="Pfam" id="PF00550">
    <property type="entry name" value="PP-binding"/>
    <property type="match status" value="2"/>
</dbReference>
<dbReference type="InterPro" id="IPR040097">
    <property type="entry name" value="FAAL/FAAC"/>
</dbReference>
<dbReference type="OrthoDB" id="9803968at2"/>
<dbReference type="GO" id="GO:0071766">
    <property type="term" value="P:Actinobacterium-type cell wall biogenesis"/>
    <property type="evidence" value="ECO:0007669"/>
    <property type="project" value="UniProtKB-ARBA"/>
</dbReference>
<dbReference type="NCBIfam" id="TIGR01733">
    <property type="entry name" value="AA-adenyl-dom"/>
    <property type="match status" value="1"/>
</dbReference>
<evidence type="ECO:0000313" key="10">
    <source>
        <dbReference type="Proteomes" id="UP000276103"/>
    </source>
</evidence>
<dbReference type="FunFam" id="3.30.559.30:FF:000001">
    <property type="entry name" value="Non-ribosomal peptide synthetase"/>
    <property type="match status" value="1"/>
</dbReference>
<dbReference type="InterPro" id="IPR045851">
    <property type="entry name" value="AMP-bd_C_sf"/>
</dbReference>
<dbReference type="Pfam" id="PF13193">
    <property type="entry name" value="AMP-binding_C"/>
    <property type="match status" value="1"/>
</dbReference>
<reference evidence="9 10" key="1">
    <citation type="journal article" date="2019" name="Genome Biol. Evol.">
        <title>Day and night: Metabolic profiles and evolutionary relationships of six axenic non-marine cyanobacteria.</title>
        <authorList>
            <person name="Will S.E."/>
            <person name="Henke P."/>
            <person name="Boedeker C."/>
            <person name="Huang S."/>
            <person name="Brinkmann H."/>
            <person name="Rohde M."/>
            <person name="Jarek M."/>
            <person name="Friedl T."/>
            <person name="Seufert S."/>
            <person name="Schumacher M."/>
            <person name="Overmann J."/>
            <person name="Neumann-Schaal M."/>
            <person name="Petersen J."/>
        </authorList>
    </citation>
    <scope>NUCLEOTIDE SEQUENCE [LARGE SCALE GENOMIC DNA]</scope>
    <source>
        <strain evidence="9 10">SAG 1403-4b</strain>
    </source>
</reference>
<dbReference type="InterPro" id="IPR020806">
    <property type="entry name" value="PKS_PP-bd"/>
</dbReference>
<evidence type="ECO:0000256" key="7">
    <source>
        <dbReference type="ARBA" id="ARBA00023098"/>
    </source>
</evidence>
<dbReference type="CDD" id="cd17646">
    <property type="entry name" value="A_NRPS_AB3403-like"/>
    <property type="match status" value="1"/>
</dbReference>
<keyword evidence="4" id="KW-0597">Phosphoprotein</keyword>
<dbReference type="PANTHER" id="PTHR45527:SF1">
    <property type="entry name" value="FATTY ACID SYNTHASE"/>
    <property type="match status" value="1"/>
</dbReference>
<dbReference type="Gene3D" id="3.30.559.10">
    <property type="entry name" value="Chloramphenicol acetyltransferase-like domain"/>
    <property type="match status" value="1"/>
</dbReference>
<keyword evidence="7" id="KW-0443">Lipid metabolism</keyword>
<dbReference type="Gene3D" id="2.30.38.10">
    <property type="entry name" value="Luciferase, Domain 3"/>
    <property type="match status" value="1"/>
</dbReference>
<dbReference type="FunFam" id="3.40.50.980:FF:000002">
    <property type="entry name" value="Enterobactin synthetase component F"/>
    <property type="match status" value="1"/>
</dbReference>
<dbReference type="PANTHER" id="PTHR45527">
    <property type="entry name" value="NONRIBOSOMAL PEPTIDE SYNTHETASE"/>
    <property type="match status" value="1"/>
</dbReference>
<feature type="domain" description="Carrier" evidence="8">
    <location>
        <begin position="602"/>
        <end position="676"/>
    </location>
</feature>
<dbReference type="InterPro" id="IPR023213">
    <property type="entry name" value="CAT-like_dom_sf"/>
</dbReference>
<dbReference type="InterPro" id="IPR036736">
    <property type="entry name" value="ACP-like_sf"/>
</dbReference>
<dbReference type="FunFam" id="3.30.300.30:FF:000010">
    <property type="entry name" value="Enterobactin synthetase component F"/>
    <property type="match status" value="1"/>
</dbReference>
<dbReference type="Gene3D" id="3.40.50.980">
    <property type="match status" value="2"/>
</dbReference>
<gene>
    <name evidence="9" type="ORF">DSM107003_10280</name>
</gene>
<dbReference type="GO" id="GO:0006631">
    <property type="term" value="P:fatty acid metabolic process"/>
    <property type="evidence" value="ECO:0007669"/>
    <property type="project" value="UniProtKB-KW"/>
</dbReference>
<dbReference type="Gene3D" id="3.30.559.30">
    <property type="entry name" value="Nonribosomal peptide synthetase, condensation domain"/>
    <property type="match status" value="1"/>
</dbReference>
<dbReference type="Pfam" id="PF00668">
    <property type="entry name" value="Condensation"/>
    <property type="match status" value="1"/>
</dbReference>
<dbReference type="FunFam" id="1.10.1200.10:FF:000016">
    <property type="entry name" value="Non-ribosomal peptide synthase"/>
    <property type="match status" value="1"/>
</dbReference>
<keyword evidence="5" id="KW-0436">Ligase</keyword>
<evidence type="ECO:0000256" key="5">
    <source>
        <dbReference type="ARBA" id="ARBA00022598"/>
    </source>
</evidence>
<proteinExistence type="inferred from homology"/>
<dbReference type="PROSITE" id="PS50075">
    <property type="entry name" value="CARRIER"/>
    <property type="match status" value="2"/>
</dbReference>
<dbReference type="CDD" id="cd19531">
    <property type="entry name" value="LCL_NRPS-like"/>
    <property type="match status" value="1"/>
</dbReference>
<keyword evidence="10" id="KW-1185">Reference proteome</keyword>
<dbReference type="InterPro" id="IPR009081">
    <property type="entry name" value="PP-bd_ACP"/>
</dbReference>
<dbReference type="InterPro" id="IPR001242">
    <property type="entry name" value="Condensation_dom"/>
</dbReference>
<dbReference type="PROSITE" id="PS00455">
    <property type="entry name" value="AMP_BINDING"/>
    <property type="match status" value="2"/>
</dbReference>
<dbReference type="SUPFAM" id="SSF47336">
    <property type="entry name" value="ACP-like"/>
    <property type="match status" value="2"/>
</dbReference>
<dbReference type="GO" id="GO:0043041">
    <property type="term" value="P:amino acid activation for nonribosomal peptide biosynthetic process"/>
    <property type="evidence" value="ECO:0007669"/>
    <property type="project" value="TreeGrafter"/>
</dbReference>
<feature type="domain" description="Carrier" evidence="8">
    <location>
        <begin position="1663"/>
        <end position="1738"/>
    </location>
</feature>
<evidence type="ECO:0000313" key="9">
    <source>
        <dbReference type="EMBL" id="RUS99009.1"/>
    </source>
</evidence>
<comment type="similarity">
    <text evidence="2">Belongs to the ATP-dependent AMP-binding enzyme family.</text>
</comment>
<dbReference type="GO" id="GO:0005829">
    <property type="term" value="C:cytosol"/>
    <property type="evidence" value="ECO:0007669"/>
    <property type="project" value="TreeGrafter"/>
</dbReference>
<organism evidence="9 10">
    <name type="scientific">Trichormus variabilis SAG 1403-4b</name>
    <dbReference type="NCBI Taxonomy" id="447716"/>
    <lineage>
        <taxon>Bacteria</taxon>
        <taxon>Bacillati</taxon>
        <taxon>Cyanobacteriota</taxon>
        <taxon>Cyanophyceae</taxon>
        <taxon>Nostocales</taxon>
        <taxon>Nostocaceae</taxon>
        <taxon>Trichormus</taxon>
    </lineage>
</organism>
<dbReference type="GO" id="GO:0072330">
    <property type="term" value="P:monocarboxylic acid biosynthetic process"/>
    <property type="evidence" value="ECO:0007669"/>
    <property type="project" value="UniProtKB-ARBA"/>
</dbReference>
<dbReference type="GO" id="GO:0016874">
    <property type="term" value="F:ligase activity"/>
    <property type="evidence" value="ECO:0007669"/>
    <property type="project" value="UniProtKB-KW"/>
</dbReference>
<dbReference type="GO" id="GO:0044550">
    <property type="term" value="P:secondary metabolite biosynthetic process"/>
    <property type="evidence" value="ECO:0007669"/>
    <property type="project" value="UniProtKB-ARBA"/>
</dbReference>
<evidence type="ECO:0000256" key="3">
    <source>
        <dbReference type="ARBA" id="ARBA00022450"/>
    </source>
</evidence>
<dbReference type="InterPro" id="IPR042099">
    <property type="entry name" value="ANL_N_sf"/>
</dbReference>
<dbReference type="InterPro" id="IPR000873">
    <property type="entry name" value="AMP-dep_synth/lig_dom"/>
</dbReference>
<dbReference type="InterPro" id="IPR010071">
    <property type="entry name" value="AA_adenyl_dom"/>
</dbReference>
<dbReference type="EMBL" id="RSCM01000002">
    <property type="protein sequence ID" value="RUS99009.1"/>
    <property type="molecule type" value="Genomic_DNA"/>
</dbReference>
<protein>
    <submittedName>
        <fullName evidence="9">Non-ribosomal peptide synthetase</fullName>
    </submittedName>
</protein>
<dbReference type="GO" id="GO:0008610">
    <property type="term" value="P:lipid biosynthetic process"/>
    <property type="evidence" value="ECO:0007669"/>
    <property type="project" value="InterPro"/>
</dbReference>
<dbReference type="InterPro" id="IPR025110">
    <property type="entry name" value="AMP-bd_C"/>
</dbReference>